<dbReference type="OrthoDB" id="4781at2759"/>
<evidence type="ECO:0000256" key="12">
    <source>
        <dbReference type="ARBA" id="ARBA00023180"/>
    </source>
</evidence>
<evidence type="ECO:0000256" key="6">
    <source>
        <dbReference type="ARBA" id="ARBA00022676"/>
    </source>
</evidence>
<evidence type="ECO:0000256" key="3">
    <source>
        <dbReference type="ARBA" id="ARBA00004589"/>
    </source>
</evidence>
<feature type="disulfide bond" evidence="18">
    <location>
        <begin position="23"/>
        <end position="30"/>
    </location>
</feature>
<keyword evidence="6" id="KW-0328">Glycosyltransferase</keyword>
<evidence type="ECO:0000313" key="22">
    <source>
        <dbReference type="Proteomes" id="UP000813444"/>
    </source>
</evidence>
<dbReference type="InterPro" id="IPR050546">
    <property type="entry name" value="Glycosyl_Hydrlase_16"/>
</dbReference>
<evidence type="ECO:0000256" key="16">
    <source>
        <dbReference type="ARBA" id="ARBA00038074"/>
    </source>
</evidence>
<dbReference type="Pfam" id="PF00722">
    <property type="entry name" value="Glyco_hydro_16"/>
    <property type="match status" value="1"/>
</dbReference>
<evidence type="ECO:0000256" key="1">
    <source>
        <dbReference type="ARBA" id="ARBA00000822"/>
    </source>
</evidence>
<dbReference type="EMBL" id="JAGPNK010000008">
    <property type="protein sequence ID" value="KAH7317025.1"/>
    <property type="molecule type" value="Genomic_DNA"/>
</dbReference>
<dbReference type="GO" id="GO:0005975">
    <property type="term" value="P:carbohydrate metabolic process"/>
    <property type="evidence" value="ECO:0007669"/>
    <property type="project" value="InterPro"/>
</dbReference>
<keyword evidence="12" id="KW-0325">Glycoprotein</keyword>
<sequence>MHFNHLTGFLLPALVSAQTFTSCDPTKKTCGSDVGLNQAKYNVDFTKGTSKDWKMTYGTAKYDRTNGLSFTINKITDAPTMQSEFYFFFGTVTAIAKASPGTGIVSCVILESDDLDEIDWEWLGGQPNQVQTNYFGKGNTTSYDRGSTETVQDAQNTWHNYTIQWTSAFTTWYIDGAPVRTLQYADAVGGANYPQTPMRVKLGTWSASTGGSQGTIEWAGGQTNFAQAPFTMHVKSLSITNSNPGSSYVYGDRTGSFKSIKVQKKLANLPENVGDDHSNSYVDVFIKAFMGVPDLF</sequence>
<dbReference type="GO" id="GO:0008843">
    <property type="term" value="F:endochitinase activity"/>
    <property type="evidence" value="ECO:0007669"/>
    <property type="project" value="UniProtKB-EC"/>
</dbReference>
<keyword evidence="14" id="KW-0326">Glycosidase</keyword>
<proteinExistence type="inferred from homology"/>
<comment type="catalytic activity">
    <reaction evidence="1">
        <text>Random endo-hydrolysis of N-acetyl-beta-D-glucosaminide (1-&gt;4)-beta-linkages in chitin and chitodextrins.</text>
        <dbReference type="EC" id="3.2.1.14"/>
    </reaction>
</comment>
<feature type="active site" description="Proton donor" evidence="17">
    <location>
        <position position="121"/>
    </location>
</feature>
<evidence type="ECO:0000256" key="17">
    <source>
        <dbReference type="PIRSR" id="PIRSR037299-1"/>
    </source>
</evidence>
<dbReference type="PANTHER" id="PTHR10963">
    <property type="entry name" value="GLYCOSYL HYDROLASE-RELATED"/>
    <property type="match status" value="1"/>
</dbReference>
<dbReference type="Gene3D" id="2.60.120.200">
    <property type="match status" value="1"/>
</dbReference>
<name>A0A8K0WQ92_9HYPO</name>
<comment type="subcellular location">
    <subcellularLocation>
        <location evidence="2">Cell envelope</location>
    </subcellularLocation>
    <subcellularLocation>
        <location evidence="3">Membrane</location>
        <topology evidence="3">Lipid-anchor</topology>
        <topology evidence="3">GPI-anchor</topology>
    </subcellularLocation>
</comment>
<evidence type="ECO:0000256" key="4">
    <source>
        <dbReference type="ARBA" id="ARBA00012729"/>
    </source>
</evidence>
<dbReference type="PROSITE" id="PS51762">
    <property type="entry name" value="GH16_2"/>
    <property type="match status" value="1"/>
</dbReference>
<keyword evidence="22" id="KW-1185">Reference proteome</keyword>
<keyword evidence="11 18" id="KW-1015">Disulfide bond</keyword>
<comment type="caution">
    <text evidence="21">The sequence shown here is derived from an EMBL/GenBank/DDBJ whole genome shotgun (WGS) entry which is preliminary data.</text>
</comment>
<comment type="similarity">
    <text evidence="16">Belongs to the glycosyl hydrolase 16 family. CRH1 subfamily.</text>
</comment>
<evidence type="ECO:0000256" key="18">
    <source>
        <dbReference type="PIRSR" id="PIRSR037299-2"/>
    </source>
</evidence>
<keyword evidence="9" id="KW-0378">Hydrolase</keyword>
<feature type="signal peptide" evidence="19">
    <location>
        <begin position="1"/>
        <end position="17"/>
    </location>
</feature>
<dbReference type="PIRSF" id="PIRSF037299">
    <property type="entry name" value="Glycosidase_CRH1_prd"/>
    <property type="match status" value="1"/>
</dbReference>
<dbReference type="AlphaFoldDB" id="A0A8K0WQ92"/>
<keyword evidence="8 19" id="KW-0732">Signal</keyword>
<keyword evidence="13" id="KW-0449">Lipoprotein</keyword>
<organism evidence="21 22">
    <name type="scientific">Stachybotrys elegans</name>
    <dbReference type="NCBI Taxonomy" id="80388"/>
    <lineage>
        <taxon>Eukaryota</taxon>
        <taxon>Fungi</taxon>
        <taxon>Dikarya</taxon>
        <taxon>Ascomycota</taxon>
        <taxon>Pezizomycotina</taxon>
        <taxon>Sordariomycetes</taxon>
        <taxon>Hypocreomycetidae</taxon>
        <taxon>Hypocreales</taxon>
        <taxon>Stachybotryaceae</taxon>
        <taxon>Stachybotrys</taxon>
    </lineage>
</organism>
<evidence type="ECO:0000259" key="20">
    <source>
        <dbReference type="PROSITE" id="PS51762"/>
    </source>
</evidence>
<evidence type="ECO:0000256" key="13">
    <source>
        <dbReference type="ARBA" id="ARBA00023288"/>
    </source>
</evidence>
<feature type="chain" id="PRO_5035431279" description="chitinase" evidence="19">
    <location>
        <begin position="18"/>
        <end position="296"/>
    </location>
</feature>
<evidence type="ECO:0000256" key="15">
    <source>
        <dbReference type="ARBA" id="ARBA00023316"/>
    </source>
</evidence>
<evidence type="ECO:0000256" key="5">
    <source>
        <dbReference type="ARBA" id="ARBA00022622"/>
    </source>
</evidence>
<dbReference type="GO" id="GO:0031505">
    <property type="term" value="P:fungal-type cell wall organization"/>
    <property type="evidence" value="ECO:0007669"/>
    <property type="project" value="TreeGrafter"/>
</dbReference>
<evidence type="ECO:0000256" key="8">
    <source>
        <dbReference type="ARBA" id="ARBA00022729"/>
    </source>
</evidence>
<dbReference type="GO" id="GO:0016757">
    <property type="term" value="F:glycosyltransferase activity"/>
    <property type="evidence" value="ECO:0007669"/>
    <property type="project" value="UniProtKB-KW"/>
</dbReference>
<evidence type="ECO:0000256" key="11">
    <source>
        <dbReference type="ARBA" id="ARBA00023157"/>
    </source>
</evidence>
<dbReference type="InterPro" id="IPR013320">
    <property type="entry name" value="ConA-like_dom_sf"/>
</dbReference>
<keyword evidence="5" id="KW-0336">GPI-anchor</keyword>
<dbReference type="EC" id="3.2.1.14" evidence="4"/>
<dbReference type="InterPro" id="IPR000757">
    <property type="entry name" value="Beta-glucanase-like"/>
</dbReference>
<keyword evidence="10" id="KW-0472">Membrane</keyword>
<reference evidence="21" key="1">
    <citation type="journal article" date="2021" name="Nat. Commun.">
        <title>Genetic determinants of endophytism in the Arabidopsis root mycobiome.</title>
        <authorList>
            <person name="Mesny F."/>
            <person name="Miyauchi S."/>
            <person name="Thiergart T."/>
            <person name="Pickel B."/>
            <person name="Atanasova L."/>
            <person name="Karlsson M."/>
            <person name="Huettel B."/>
            <person name="Barry K.W."/>
            <person name="Haridas S."/>
            <person name="Chen C."/>
            <person name="Bauer D."/>
            <person name="Andreopoulos W."/>
            <person name="Pangilinan J."/>
            <person name="LaButti K."/>
            <person name="Riley R."/>
            <person name="Lipzen A."/>
            <person name="Clum A."/>
            <person name="Drula E."/>
            <person name="Henrissat B."/>
            <person name="Kohler A."/>
            <person name="Grigoriev I.V."/>
            <person name="Martin F.M."/>
            <person name="Hacquard S."/>
        </authorList>
    </citation>
    <scope>NUCLEOTIDE SEQUENCE</scope>
    <source>
        <strain evidence="21">MPI-CAGE-CH-0235</strain>
    </source>
</reference>
<evidence type="ECO:0000313" key="21">
    <source>
        <dbReference type="EMBL" id="KAH7317025.1"/>
    </source>
</evidence>
<feature type="active site" description="Nucleophile" evidence="17">
    <location>
        <position position="117"/>
    </location>
</feature>
<dbReference type="InterPro" id="IPR017168">
    <property type="entry name" value="CHR-like"/>
</dbReference>
<evidence type="ECO:0000256" key="19">
    <source>
        <dbReference type="SAM" id="SignalP"/>
    </source>
</evidence>
<gene>
    <name evidence="21" type="ORF">B0I35DRAFT_410136</name>
</gene>
<evidence type="ECO:0000256" key="9">
    <source>
        <dbReference type="ARBA" id="ARBA00022801"/>
    </source>
</evidence>
<dbReference type="Proteomes" id="UP000813444">
    <property type="component" value="Unassembled WGS sequence"/>
</dbReference>
<keyword evidence="15" id="KW-0961">Cell wall biogenesis/degradation</keyword>
<dbReference type="GO" id="GO:0098552">
    <property type="term" value="C:side of membrane"/>
    <property type="evidence" value="ECO:0007669"/>
    <property type="project" value="UniProtKB-KW"/>
</dbReference>
<feature type="domain" description="GH16" evidence="20">
    <location>
        <begin position="34"/>
        <end position="234"/>
    </location>
</feature>
<evidence type="ECO:0000256" key="7">
    <source>
        <dbReference type="ARBA" id="ARBA00022679"/>
    </source>
</evidence>
<dbReference type="SUPFAM" id="SSF49899">
    <property type="entry name" value="Concanavalin A-like lectins/glucanases"/>
    <property type="match status" value="1"/>
</dbReference>
<evidence type="ECO:0000256" key="14">
    <source>
        <dbReference type="ARBA" id="ARBA00023295"/>
    </source>
</evidence>
<accession>A0A8K0WQ92</accession>
<evidence type="ECO:0000256" key="10">
    <source>
        <dbReference type="ARBA" id="ARBA00023136"/>
    </source>
</evidence>
<dbReference type="GO" id="GO:0009277">
    <property type="term" value="C:fungal-type cell wall"/>
    <property type="evidence" value="ECO:0007669"/>
    <property type="project" value="TreeGrafter"/>
</dbReference>
<keyword evidence="7" id="KW-0808">Transferase</keyword>
<dbReference type="CDD" id="cd02183">
    <property type="entry name" value="GH16_fungal_CRH1_transglycosylase"/>
    <property type="match status" value="1"/>
</dbReference>
<protein>
    <recommendedName>
        <fullName evidence="4">chitinase</fullName>
        <ecNumber evidence="4">3.2.1.14</ecNumber>
    </recommendedName>
</protein>
<dbReference type="PANTHER" id="PTHR10963:SF68">
    <property type="entry name" value="GLYCOSIDASE CRH1-RELATED"/>
    <property type="match status" value="1"/>
</dbReference>
<evidence type="ECO:0000256" key="2">
    <source>
        <dbReference type="ARBA" id="ARBA00004196"/>
    </source>
</evidence>